<name>A0ABY9S1N9_9ACTN</name>
<dbReference type="Pfam" id="PF00196">
    <property type="entry name" value="GerE"/>
    <property type="match status" value="1"/>
</dbReference>
<protein>
    <submittedName>
        <fullName evidence="4">AAA family ATPase</fullName>
    </submittedName>
</protein>
<keyword evidence="1" id="KW-0547">Nucleotide-binding</keyword>
<sequence length="875" mass="93546">MTDLLERGTVLQDLADCLERAGQGHGQLVLLRGEAGIGKTALVRHFAEEQDGTDRARVLFGACDPLSAPRPLAPLTDIAPLLGPPVTQALEAGLRRRSDPGGIFSGVLAALGRRADGQPTLLVIEDLNWADQATLDLVRFLARRIDRLPLLLLATYRDDEVGPTHPLAVVLGDLASSSAVRRCTLGPLSRRAVADLTAAAGHPVDAHELFDKTRGNPFYVTEVLAARGRGVPATVREAVMGRVARLPDRAREAAETVAVIGPRATEPLIAAVSPDAAAGLADCLASGVLCTDGPVLCFRNELARLAVWESLPVYRRARLHARVLAAMRAGPVDPGDLARLAFHAEQAGDAAALAEYAPRAASYAAALGSHREAAALYGSAVRNPAAAPPDRRVELLEAQAHESYVTGNLTEAIGARGEAVRLRHEQGDRRGEAEDLRWLSHMQWLAVRTAEAWRTGLDAVRVVEGGGAPRELAWAYANLAQLACLGHDPATTAEYAGKAAELGRELGEAALRTHARAHEALVRVTCHGQDWPGFEDAWHATMAEDGLADDACVLGAVACCTAALHHDLPRLDRLTVRTCVYCREHELPLFLVLALGAASLGMLHRGQWARADERAGEVLARNPQPLHRLLPLVTAALVRARRGEPGAWPLLDEALSYTEEAGLLLAGPVWAARAEAAWLEGNDGVAVAEAGHGLEAVALDSDPWLVGAMLRWSRLAGGMPSQTRAAEPYALELAGKWPEAVGAWEDLGSPYDAALTGLGGDVPAMRRALETFRSLGARPAADRAWERLRAAGVRRTPQGRRASTWANPYGLTRREREVQRLLCEGLTNREIATRLYITPKTAAHHVAAVLAKLGVHTRQEAAVPLDDGPSWHVGT</sequence>
<dbReference type="Pfam" id="PF13191">
    <property type="entry name" value="AAA_16"/>
    <property type="match status" value="1"/>
</dbReference>
<dbReference type="PRINTS" id="PR00038">
    <property type="entry name" value="HTHLUXR"/>
</dbReference>
<dbReference type="RefSeq" id="WP_309549861.1">
    <property type="nucleotide sequence ID" value="NZ_CP133762.1"/>
</dbReference>
<organism evidence="4 5">
    <name type="scientific">Streptomyces roseicoloratus</name>
    <dbReference type="NCBI Taxonomy" id="2508722"/>
    <lineage>
        <taxon>Bacteria</taxon>
        <taxon>Bacillati</taxon>
        <taxon>Actinomycetota</taxon>
        <taxon>Actinomycetes</taxon>
        <taxon>Kitasatosporales</taxon>
        <taxon>Streptomycetaceae</taxon>
        <taxon>Streptomyces</taxon>
    </lineage>
</organism>
<gene>
    <name evidence="4" type="ORF">RGF97_31075</name>
</gene>
<reference evidence="4 5" key="1">
    <citation type="submission" date="2023-09" db="EMBL/GenBank/DDBJ databases">
        <title>Complete genome of Streptomyces roseicoloratus T14.</title>
        <authorList>
            <person name="Bashizi T."/>
            <person name="Kim M.-J."/>
            <person name="Lee G."/>
            <person name="Tagele S.B."/>
            <person name="Shin J.-H."/>
        </authorList>
    </citation>
    <scope>NUCLEOTIDE SEQUENCE [LARGE SCALE GENOMIC DNA]</scope>
    <source>
        <strain evidence="4 5">T14</strain>
    </source>
</reference>
<dbReference type="SUPFAM" id="SSF46894">
    <property type="entry name" value="C-terminal effector domain of the bipartite response regulators"/>
    <property type="match status" value="1"/>
</dbReference>
<dbReference type="InterPro" id="IPR011990">
    <property type="entry name" value="TPR-like_helical_dom_sf"/>
</dbReference>
<dbReference type="PROSITE" id="PS50043">
    <property type="entry name" value="HTH_LUXR_2"/>
    <property type="match status" value="1"/>
</dbReference>
<evidence type="ECO:0000259" key="3">
    <source>
        <dbReference type="PROSITE" id="PS50043"/>
    </source>
</evidence>
<dbReference type="InterPro" id="IPR041664">
    <property type="entry name" value="AAA_16"/>
</dbReference>
<dbReference type="Gene3D" id="1.10.10.10">
    <property type="entry name" value="Winged helix-like DNA-binding domain superfamily/Winged helix DNA-binding domain"/>
    <property type="match status" value="1"/>
</dbReference>
<dbReference type="SUPFAM" id="SSF48452">
    <property type="entry name" value="TPR-like"/>
    <property type="match status" value="1"/>
</dbReference>
<dbReference type="InterPro" id="IPR027417">
    <property type="entry name" value="P-loop_NTPase"/>
</dbReference>
<dbReference type="SMART" id="SM00421">
    <property type="entry name" value="HTH_LUXR"/>
    <property type="match status" value="1"/>
</dbReference>
<dbReference type="PANTHER" id="PTHR16305">
    <property type="entry name" value="TESTICULAR SOLUBLE ADENYLYL CYCLASE"/>
    <property type="match status" value="1"/>
</dbReference>
<evidence type="ECO:0000313" key="4">
    <source>
        <dbReference type="EMBL" id="WMX48352.1"/>
    </source>
</evidence>
<dbReference type="CDD" id="cd06170">
    <property type="entry name" value="LuxR_C_like"/>
    <property type="match status" value="1"/>
</dbReference>
<keyword evidence="2" id="KW-0067">ATP-binding</keyword>
<dbReference type="EMBL" id="CP133762">
    <property type="protein sequence ID" value="WMX48352.1"/>
    <property type="molecule type" value="Genomic_DNA"/>
</dbReference>
<evidence type="ECO:0000313" key="5">
    <source>
        <dbReference type="Proteomes" id="UP001250858"/>
    </source>
</evidence>
<proteinExistence type="predicted"/>
<accession>A0ABY9S1N9</accession>
<dbReference type="PANTHER" id="PTHR16305:SF35">
    <property type="entry name" value="TRANSCRIPTIONAL ACTIVATOR DOMAIN"/>
    <property type="match status" value="1"/>
</dbReference>
<feature type="domain" description="HTH luxR-type" evidence="3">
    <location>
        <begin position="804"/>
        <end position="869"/>
    </location>
</feature>
<dbReference type="InterPro" id="IPR000792">
    <property type="entry name" value="Tscrpt_reg_LuxR_C"/>
</dbReference>
<dbReference type="Gene3D" id="1.25.40.10">
    <property type="entry name" value="Tetratricopeptide repeat domain"/>
    <property type="match status" value="1"/>
</dbReference>
<dbReference type="Proteomes" id="UP001250858">
    <property type="component" value="Chromosome"/>
</dbReference>
<dbReference type="InterPro" id="IPR036388">
    <property type="entry name" value="WH-like_DNA-bd_sf"/>
</dbReference>
<dbReference type="SUPFAM" id="SSF52540">
    <property type="entry name" value="P-loop containing nucleoside triphosphate hydrolases"/>
    <property type="match status" value="1"/>
</dbReference>
<evidence type="ECO:0000256" key="1">
    <source>
        <dbReference type="ARBA" id="ARBA00022741"/>
    </source>
</evidence>
<dbReference type="InterPro" id="IPR016032">
    <property type="entry name" value="Sig_transdc_resp-reg_C-effctor"/>
</dbReference>
<evidence type="ECO:0000256" key="2">
    <source>
        <dbReference type="ARBA" id="ARBA00022840"/>
    </source>
</evidence>
<keyword evidence="5" id="KW-1185">Reference proteome</keyword>